<comment type="caution">
    <text evidence="2">The sequence shown here is derived from an EMBL/GenBank/DDBJ whole genome shotgun (WGS) entry which is preliminary data.</text>
</comment>
<keyword evidence="3" id="KW-1185">Reference proteome</keyword>
<dbReference type="Proteomes" id="UP000266841">
    <property type="component" value="Unassembled WGS sequence"/>
</dbReference>
<accession>K0RDG0</accession>
<evidence type="ECO:0000313" key="3">
    <source>
        <dbReference type="Proteomes" id="UP000266841"/>
    </source>
</evidence>
<protein>
    <submittedName>
        <fullName evidence="2">Uncharacterized protein</fullName>
    </submittedName>
</protein>
<gene>
    <name evidence="2" type="ORF">THAOC_29067</name>
</gene>
<evidence type="ECO:0000256" key="1">
    <source>
        <dbReference type="SAM" id="MobiDB-lite"/>
    </source>
</evidence>
<feature type="region of interest" description="Disordered" evidence="1">
    <location>
        <begin position="1"/>
        <end position="30"/>
    </location>
</feature>
<dbReference type="AlphaFoldDB" id="K0RDG0"/>
<feature type="region of interest" description="Disordered" evidence="1">
    <location>
        <begin position="44"/>
        <end position="69"/>
    </location>
</feature>
<proteinExistence type="predicted"/>
<sequence>MASESASPDDCMDMDAAGLGLPPVPAPQETDVADGIAASMVQEVPQGGTSAPTIRALNGDDPPDPVWQVVDHGRDSGGPQLHDDQLGPPCFPLEFDDSLAKRVENEGRNLSDHARNNRSTVHSTMGPSVANAAAVVSMVDLAEEGRVSSPGTGPPMSSHVEAATAAAGLNPPSGLSTFIAEAYMVEDSGETPG</sequence>
<organism evidence="2 3">
    <name type="scientific">Thalassiosira oceanica</name>
    <name type="common">Marine diatom</name>
    <dbReference type="NCBI Taxonomy" id="159749"/>
    <lineage>
        <taxon>Eukaryota</taxon>
        <taxon>Sar</taxon>
        <taxon>Stramenopiles</taxon>
        <taxon>Ochrophyta</taxon>
        <taxon>Bacillariophyta</taxon>
        <taxon>Coscinodiscophyceae</taxon>
        <taxon>Thalassiosirophycidae</taxon>
        <taxon>Thalassiosirales</taxon>
        <taxon>Thalassiosiraceae</taxon>
        <taxon>Thalassiosira</taxon>
    </lineage>
</organism>
<feature type="non-terminal residue" evidence="2">
    <location>
        <position position="193"/>
    </location>
</feature>
<dbReference type="EMBL" id="AGNL01041106">
    <property type="protein sequence ID" value="EJK51738.1"/>
    <property type="molecule type" value="Genomic_DNA"/>
</dbReference>
<name>K0RDG0_THAOC</name>
<reference evidence="2 3" key="1">
    <citation type="journal article" date="2012" name="Genome Biol.">
        <title>Genome and low-iron response of an oceanic diatom adapted to chronic iron limitation.</title>
        <authorList>
            <person name="Lommer M."/>
            <person name="Specht M."/>
            <person name="Roy A.S."/>
            <person name="Kraemer L."/>
            <person name="Andreson R."/>
            <person name="Gutowska M.A."/>
            <person name="Wolf J."/>
            <person name="Bergner S.V."/>
            <person name="Schilhabel M.B."/>
            <person name="Klostermeier U.C."/>
            <person name="Beiko R.G."/>
            <person name="Rosenstiel P."/>
            <person name="Hippler M."/>
            <person name="Laroche J."/>
        </authorList>
    </citation>
    <scope>NUCLEOTIDE SEQUENCE [LARGE SCALE GENOMIC DNA]</scope>
    <source>
        <strain evidence="2 3">CCMP1005</strain>
    </source>
</reference>
<evidence type="ECO:0000313" key="2">
    <source>
        <dbReference type="EMBL" id="EJK51738.1"/>
    </source>
</evidence>